<protein>
    <recommendedName>
        <fullName evidence="8">Riboflavin transporter</fullName>
    </recommendedName>
</protein>
<dbReference type="Proteomes" id="UP000824049">
    <property type="component" value="Unassembled WGS sequence"/>
</dbReference>
<keyword evidence="3 8" id="KW-0813">Transport</keyword>
<dbReference type="AlphaFoldDB" id="A0A9D2EK84"/>
<name>A0A9D2EK84_9FIRM</name>
<feature type="transmembrane region" description="Helical" evidence="9">
    <location>
        <begin position="100"/>
        <end position="122"/>
    </location>
</feature>
<comment type="caution">
    <text evidence="10">The sequence shown here is derived from an EMBL/GenBank/DDBJ whole genome shotgun (WGS) entry which is preliminary data.</text>
</comment>
<keyword evidence="7 8" id="KW-0472">Membrane</keyword>
<evidence type="ECO:0000256" key="7">
    <source>
        <dbReference type="ARBA" id="ARBA00023136"/>
    </source>
</evidence>
<dbReference type="PANTHER" id="PTHR38438">
    <property type="entry name" value="RIBOFLAVIN TRANSPORTER RIBU"/>
    <property type="match status" value="1"/>
</dbReference>
<keyword evidence="6 9" id="KW-1133">Transmembrane helix</keyword>
<comment type="function">
    <text evidence="8">Probably a riboflavin-binding protein that interacts with the energy-coupling factor (ECF) ABC-transporter complex.</text>
</comment>
<feature type="transmembrane region" description="Helical" evidence="9">
    <location>
        <begin position="33"/>
        <end position="55"/>
    </location>
</feature>
<feature type="transmembrane region" description="Helical" evidence="9">
    <location>
        <begin position="164"/>
        <end position="190"/>
    </location>
</feature>
<reference evidence="10" key="2">
    <citation type="submission" date="2021-04" db="EMBL/GenBank/DDBJ databases">
        <authorList>
            <person name="Gilroy R."/>
        </authorList>
    </citation>
    <scope>NUCLEOTIDE SEQUENCE</scope>
    <source>
        <strain evidence="10">CHK179-28034</strain>
    </source>
</reference>
<dbReference type="EMBL" id="DXBR01000040">
    <property type="protein sequence ID" value="HIZ39042.1"/>
    <property type="molecule type" value="Genomic_DNA"/>
</dbReference>
<evidence type="ECO:0000256" key="8">
    <source>
        <dbReference type="PIRNR" id="PIRNR037778"/>
    </source>
</evidence>
<organism evidence="10 11">
    <name type="scientific">Candidatus Anaerobutyricum stercoris</name>
    <dbReference type="NCBI Taxonomy" id="2838457"/>
    <lineage>
        <taxon>Bacteria</taxon>
        <taxon>Bacillati</taxon>
        <taxon>Bacillota</taxon>
        <taxon>Clostridia</taxon>
        <taxon>Lachnospirales</taxon>
        <taxon>Lachnospiraceae</taxon>
        <taxon>Anaerobutyricum</taxon>
    </lineage>
</organism>
<gene>
    <name evidence="10" type="ORF">H9968_03820</name>
</gene>
<keyword evidence="4 8" id="KW-1003">Cell membrane</keyword>
<dbReference type="Pfam" id="PF12822">
    <property type="entry name" value="ECF_trnsprt"/>
    <property type="match status" value="1"/>
</dbReference>
<evidence type="ECO:0000256" key="5">
    <source>
        <dbReference type="ARBA" id="ARBA00022692"/>
    </source>
</evidence>
<keyword evidence="5 9" id="KW-0812">Transmembrane</keyword>
<evidence type="ECO:0000256" key="1">
    <source>
        <dbReference type="ARBA" id="ARBA00004651"/>
    </source>
</evidence>
<comment type="similarity">
    <text evidence="2 8">Belongs to the prokaryotic riboflavin transporter (P-RFT) (TC 2.A.87) family.</text>
</comment>
<evidence type="ECO:0000313" key="10">
    <source>
        <dbReference type="EMBL" id="HIZ39042.1"/>
    </source>
</evidence>
<reference evidence="10" key="1">
    <citation type="journal article" date="2021" name="PeerJ">
        <title>Extensive microbial diversity within the chicken gut microbiome revealed by metagenomics and culture.</title>
        <authorList>
            <person name="Gilroy R."/>
            <person name="Ravi A."/>
            <person name="Getino M."/>
            <person name="Pursley I."/>
            <person name="Horton D.L."/>
            <person name="Alikhan N.F."/>
            <person name="Baker D."/>
            <person name="Gharbi K."/>
            <person name="Hall N."/>
            <person name="Watson M."/>
            <person name="Adriaenssens E.M."/>
            <person name="Foster-Nyarko E."/>
            <person name="Jarju S."/>
            <person name="Secka A."/>
            <person name="Antonio M."/>
            <person name="Oren A."/>
            <person name="Chaudhuri R.R."/>
            <person name="La Ragione R."/>
            <person name="Hildebrand F."/>
            <person name="Pallen M.J."/>
        </authorList>
    </citation>
    <scope>NUCLEOTIDE SEQUENCE</scope>
    <source>
        <strain evidence="10">CHK179-28034</strain>
    </source>
</reference>
<evidence type="ECO:0000256" key="2">
    <source>
        <dbReference type="ARBA" id="ARBA00005540"/>
    </source>
</evidence>
<feature type="transmembrane region" description="Helical" evidence="9">
    <location>
        <begin position="129"/>
        <end position="152"/>
    </location>
</feature>
<evidence type="ECO:0000313" key="11">
    <source>
        <dbReference type="Proteomes" id="UP000824049"/>
    </source>
</evidence>
<evidence type="ECO:0000256" key="4">
    <source>
        <dbReference type="ARBA" id="ARBA00022475"/>
    </source>
</evidence>
<accession>A0A9D2EK84</accession>
<dbReference type="PIRSF" id="PIRSF037778">
    <property type="entry name" value="UCP037778_transp_RibU"/>
    <property type="match status" value="1"/>
</dbReference>
<dbReference type="GO" id="GO:0005886">
    <property type="term" value="C:plasma membrane"/>
    <property type="evidence" value="ECO:0007669"/>
    <property type="project" value="UniProtKB-SubCell"/>
</dbReference>
<dbReference type="Gene3D" id="1.10.1760.20">
    <property type="match status" value="1"/>
</dbReference>
<evidence type="ECO:0000256" key="3">
    <source>
        <dbReference type="ARBA" id="ARBA00022448"/>
    </source>
</evidence>
<dbReference type="GO" id="GO:0032217">
    <property type="term" value="F:riboflavin transmembrane transporter activity"/>
    <property type="evidence" value="ECO:0007669"/>
    <property type="project" value="UniProtKB-UniRule"/>
</dbReference>
<evidence type="ECO:0000256" key="6">
    <source>
        <dbReference type="ARBA" id="ARBA00022989"/>
    </source>
</evidence>
<evidence type="ECO:0000256" key="9">
    <source>
        <dbReference type="SAM" id="Phobius"/>
    </source>
</evidence>
<dbReference type="InterPro" id="IPR025720">
    <property type="entry name" value="RibU"/>
</dbReference>
<dbReference type="PANTHER" id="PTHR38438:SF1">
    <property type="entry name" value="RIBOFLAVIN TRANSPORTER RIBU"/>
    <property type="match status" value="1"/>
</dbReference>
<comment type="subcellular location">
    <subcellularLocation>
        <location evidence="1">Cell membrane</location>
        <topology evidence="1">Multi-pass membrane protein</topology>
    </subcellularLocation>
</comment>
<dbReference type="InterPro" id="IPR024529">
    <property type="entry name" value="ECF_trnsprt_substrate-spec"/>
</dbReference>
<proteinExistence type="inferred from homology"/>
<sequence length="203" mass="21732">MRRPQARTKAEVHPQAGAGALEGVGKTKKMVTMAMMVAISVALVYLVHFPIMPMVPFLEYDPADIPILIGTFAFGPAAGLMLTVVTSVVQGLTVSAGSGFYGILMHIIATSALVVTAGTVYYSRKTRRTALIGLLAGMAVMALIMIPANMIITPAFMGVPTGTVWSLMSFIIAFNVIKAGINGLVTFYIYKRISNFLHSFLSR</sequence>